<evidence type="ECO:0000313" key="1">
    <source>
        <dbReference type="EMBL" id="GAJ05161.1"/>
    </source>
</evidence>
<gene>
    <name evidence="1" type="ORF">S12H4_52099</name>
</gene>
<protein>
    <submittedName>
        <fullName evidence="1">Uncharacterized protein</fullName>
    </submittedName>
</protein>
<accession>X1UZ40</accession>
<comment type="caution">
    <text evidence="1">The sequence shown here is derived from an EMBL/GenBank/DDBJ whole genome shotgun (WGS) entry which is preliminary data.</text>
</comment>
<organism evidence="1">
    <name type="scientific">marine sediment metagenome</name>
    <dbReference type="NCBI Taxonomy" id="412755"/>
    <lineage>
        <taxon>unclassified sequences</taxon>
        <taxon>metagenomes</taxon>
        <taxon>ecological metagenomes</taxon>
    </lineage>
</organism>
<name>X1UZ40_9ZZZZ</name>
<proteinExistence type="predicted"/>
<dbReference type="EMBL" id="BARW01033007">
    <property type="protein sequence ID" value="GAJ05161.1"/>
    <property type="molecule type" value="Genomic_DNA"/>
</dbReference>
<reference evidence="1" key="1">
    <citation type="journal article" date="2014" name="Front. Microbiol.">
        <title>High frequency of phylogenetically diverse reductive dehalogenase-homologous genes in deep subseafloor sedimentary metagenomes.</title>
        <authorList>
            <person name="Kawai M."/>
            <person name="Futagami T."/>
            <person name="Toyoda A."/>
            <person name="Takaki Y."/>
            <person name="Nishi S."/>
            <person name="Hori S."/>
            <person name="Arai W."/>
            <person name="Tsubouchi T."/>
            <person name="Morono Y."/>
            <person name="Uchiyama I."/>
            <person name="Ito T."/>
            <person name="Fujiyama A."/>
            <person name="Inagaki F."/>
            <person name="Takami H."/>
        </authorList>
    </citation>
    <scope>NUCLEOTIDE SEQUENCE</scope>
    <source>
        <strain evidence="1">Expedition CK06-06</strain>
    </source>
</reference>
<sequence>MARRSDPPLHGNRFCGNSNKYEVHDLENEDTRSNACQIDEIIRAGHAITFYPDSLDQAHS</sequence>
<dbReference type="AlphaFoldDB" id="X1UZ40"/>